<keyword evidence="3" id="KW-1185">Reference proteome</keyword>
<dbReference type="InterPro" id="IPR028259">
    <property type="entry name" value="AP2-like_int_N"/>
</dbReference>
<feature type="domain" description="AP2-like integrase N-terminal" evidence="1">
    <location>
        <begin position="10"/>
        <end position="48"/>
    </location>
</feature>
<accession>A0ABW5ZMF7</accession>
<proteinExistence type="predicted"/>
<dbReference type="Pfam" id="PF14657">
    <property type="entry name" value="Arm-DNA-bind_4"/>
    <property type="match status" value="1"/>
</dbReference>
<dbReference type="GO" id="GO:0003677">
    <property type="term" value="F:DNA binding"/>
    <property type="evidence" value="ECO:0007669"/>
    <property type="project" value="UniProtKB-KW"/>
</dbReference>
<dbReference type="Proteomes" id="UP001597561">
    <property type="component" value="Unassembled WGS sequence"/>
</dbReference>
<organism evidence="2 3">
    <name type="scientific">Jeotgalibacillus terrae</name>
    <dbReference type="NCBI Taxonomy" id="587735"/>
    <lineage>
        <taxon>Bacteria</taxon>
        <taxon>Bacillati</taxon>
        <taxon>Bacillota</taxon>
        <taxon>Bacilli</taxon>
        <taxon>Bacillales</taxon>
        <taxon>Caryophanaceae</taxon>
        <taxon>Jeotgalibacillus</taxon>
    </lineage>
</organism>
<reference evidence="3" key="1">
    <citation type="journal article" date="2019" name="Int. J. Syst. Evol. Microbiol.">
        <title>The Global Catalogue of Microorganisms (GCM) 10K type strain sequencing project: providing services to taxonomists for standard genome sequencing and annotation.</title>
        <authorList>
            <consortium name="The Broad Institute Genomics Platform"/>
            <consortium name="The Broad Institute Genome Sequencing Center for Infectious Disease"/>
            <person name="Wu L."/>
            <person name="Ma J."/>
        </authorList>
    </citation>
    <scope>NUCLEOTIDE SEQUENCE [LARGE SCALE GENOMIC DNA]</scope>
    <source>
        <strain evidence="3">KCTC 13528</strain>
    </source>
</reference>
<gene>
    <name evidence="2" type="ORF">ACFS5P_16785</name>
</gene>
<name>A0ABW5ZMF7_9BACL</name>
<evidence type="ECO:0000259" key="1">
    <source>
        <dbReference type="Pfam" id="PF14657"/>
    </source>
</evidence>
<dbReference type="EMBL" id="JBHUPG010000031">
    <property type="protein sequence ID" value="MFD2913546.1"/>
    <property type="molecule type" value="Genomic_DNA"/>
</dbReference>
<sequence length="79" mass="9010">MASIKKRGKTWSYNVSLGIDPITKKQIQKTKSGFLTREAAKNAAAELEYRSKVQSGRITTNNRDKFANVVEDWMSEYSH</sequence>
<keyword evidence="2" id="KW-0238">DNA-binding</keyword>
<protein>
    <submittedName>
        <fullName evidence="2">Arm DNA-binding domain-containing protein</fullName>
    </submittedName>
</protein>
<dbReference type="RefSeq" id="WP_204728462.1">
    <property type="nucleotide sequence ID" value="NZ_JAFBDK010000003.1"/>
</dbReference>
<comment type="caution">
    <text evidence="2">The sequence shown here is derived from an EMBL/GenBank/DDBJ whole genome shotgun (WGS) entry which is preliminary data.</text>
</comment>
<evidence type="ECO:0000313" key="2">
    <source>
        <dbReference type="EMBL" id="MFD2913546.1"/>
    </source>
</evidence>
<evidence type="ECO:0000313" key="3">
    <source>
        <dbReference type="Proteomes" id="UP001597561"/>
    </source>
</evidence>